<keyword evidence="1" id="KW-0812">Transmembrane</keyword>
<evidence type="ECO:0000256" key="1">
    <source>
        <dbReference type="SAM" id="Phobius"/>
    </source>
</evidence>
<dbReference type="RefSeq" id="WP_062478881.1">
    <property type="nucleotide sequence ID" value="NZ_CP013650.1"/>
</dbReference>
<dbReference type="OrthoDB" id="5616530at2"/>
<keyword evidence="3" id="KW-1185">Reference proteome</keyword>
<sequence length="69" mass="7334">MATNATTKVISLVLMIVGIGLAVWGFREADSPMGEVTETVTGSYADETMMMLIGGAVSFVVGLYLFIKK</sequence>
<dbReference type="InterPro" id="IPR021521">
    <property type="entry name" value="DUF3185"/>
</dbReference>
<protein>
    <recommendedName>
        <fullName evidence="4">DUF3185 domain-containing protein</fullName>
    </recommendedName>
</protein>
<evidence type="ECO:0008006" key="4">
    <source>
        <dbReference type="Google" id="ProtNLM"/>
    </source>
</evidence>
<dbReference type="AlphaFoldDB" id="A0A0U2RLN7"/>
<accession>A0A0U2RLN7</accession>
<feature type="transmembrane region" description="Helical" evidence="1">
    <location>
        <begin position="49"/>
        <end position="67"/>
    </location>
</feature>
<organism evidence="2 3">
    <name type="scientific">Lacimicrobium alkaliphilum</name>
    <dbReference type="NCBI Taxonomy" id="1526571"/>
    <lineage>
        <taxon>Bacteria</taxon>
        <taxon>Pseudomonadati</taxon>
        <taxon>Pseudomonadota</taxon>
        <taxon>Gammaproteobacteria</taxon>
        <taxon>Alteromonadales</taxon>
        <taxon>Alteromonadaceae</taxon>
        <taxon>Lacimicrobium</taxon>
    </lineage>
</organism>
<dbReference type="Proteomes" id="UP000068447">
    <property type="component" value="Chromosome"/>
</dbReference>
<dbReference type="EMBL" id="CP013650">
    <property type="protein sequence ID" value="ALS98218.1"/>
    <property type="molecule type" value="Genomic_DNA"/>
</dbReference>
<evidence type="ECO:0000313" key="2">
    <source>
        <dbReference type="EMBL" id="ALS98218.1"/>
    </source>
</evidence>
<feature type="transmembrane region" description="Helical" evidence="1">
    <location>
        <begin position="9"/>
        <end position="26"/>
    </location>
</feature>
<evidence type="ECO:0000313" key="3">
    <source>
        <dbReference type="Proteomes" id="UP000068447"/>
    </source>
</evidence>
<dbReference type="KEGG" id="lal:AT746_08115"/>
<gene>
    <name evidence="2" type="ORF">AT746_08115</name>
</gene>
<reference evidence="2 3" key="1">
    <citation type="submission" date="2015-12" db="EMBL/GenBank/DDBJ databases">
        <title>Complete genome of Lacimicrobium alkaliphilum KCTC 32984.</title>
        <authorList>
            <person name="Kim S.-G."/>
            <person name="Lee Y.-J."/>
        </authorList>
    </citation>
    <scope>NUCLEOTIDE SEQUENCE [LARGE SCALE GENOMIC DNA]</scope>
    <source>
        <strain evidence="2 3">YelD216</strain>
    </source>
</reference>
<keyword evidence="1" id="KW-1133">Transmembrane helix</keyword>
<name>A0A0U2RLN7_9ALTE</name>
<keyword evidence="1" id="KW-0472">Membrane</keyword>
<dbReference type="Pfam" id="PF11381">
    <property type="entry name" value="DUF3185"/>
    <property type="match status" value="1"/>
</dbReference>
<proteinExistence type="predicted"/>